<proteinExistence type="predicted"/>
<dbReference type="AlphaFoldDB" id="G4TS12"/>
<protein>
    <submittedName>
        <fullName evidence="2">Uncharacterized protein</fullName>
    </submittedName>
</protein>
<feature type="region of interest" description="Disordered" evidence="1">
    <location>
        <begin position="1"/>
        <end position="22"/>
    </location>
</feature>
<comment type="caution">
    <text evidence="2">The sequence shown here is derived from an EMBL/GenBank/DDBJ whole genome shotgun (WGS) entry which is preliminary data.</text>
</comment>
<dbReference type="EMBL" id="CAFZ01000280">
    <property type="protein sequence ID" value="CCA74105.1"/>
    <property type="molecule type" value="Genomic_DNA"/>
</dbReference>
<reference evidence="2 3" key="1">
    <citation type="journal article" date="2011" name="PLoS Pathog.">
        <title>Endophytic Life Strategies Decoded by Genome and Transcriptome Analyses of the Mutualistic Root Symbiont Piriformospora indica.</title>
        <authorList>
            <person name="Zuccaro A."/>
            <person name="Lahrmann U."/>
            <person name="Guldener U."/>
            <person name="Langen G."/>
            <person name="Pfiffi S."/>
            <person name="Biedenkopf D."/>
            <person name="Wong P."/>
            <person name="Samans B."/>
            <person name="Grimm C."/>
            <person name="Basiewicz M."/>
            <person name="Murat C."/>
            <person name="Martin F."/>
            <person name="Kogel K.H."/>
        </authorList>
    </citation>
    <scope>NUCLEOTIDE SEQUENCE [LARGE SCALE GENOMIC DNA]</scope>
    <source>
        <strain evidence="2 3">DSM 11827</strain>
    </source>
</reference>
<accession>G4TS12</accession>
<keyword evidence="3" id="KW-1185">Reference proteome</keyword>
<dbReference type="Proteomes" id="UP000007148">
    <property type="component" value="Unassembled WGS sequence"/>
</dbReference>
<organism evidence="2 3">
    <name type="scientific">Serendipita indica (strain DSM 11827)</name>
    <name type="common">Root endophyte fungus</name>
    <name type="synonym">Piriformospora indica</name>
    <dbReference type="NCBI Taxonomy" id="1109443"/>
    <lineage>
        <taxon>Eukaryota</taxon>
        <taxon>Fungi</taxon>
        <taxon>Dikarya</taxon>
        <taxon>Basidiomycota</taxon>
        <taxon>Agaricomycotina</taxon>
        <taxon>Agaricomycetes</taxon>
        <taxon>Sebacinales</taxon>
        <taxon>Serendipitaceae</taxon>
        <taxon>Serendipita</taxon>
    </lineage>
</organism>
<evidence type="ECO:0000313" key="2">
    <source>
        <dbReference type="EMBL" id="CCA74105.1"/>
    </source>
</evidence>
<sequence length="88" mass="9736">MEGFCTRDKKAHNGRPHTPPHTNGLAPLCQFSHASYLTGLVCGFPQCTHSTGLDDMEFKGDAPLDMDVRERVLFEAWPCLGMFARGVL</sequence>
<dbReference type="HOGENOM" id="CLU_2469927_0_0_1"/>
<gene>
    <name evidence="2" type="ORF">PIIN_08059</name>
</gene>
<evidence type="ECO:0000256" key="1">
    <source>
        <dbReference type="SAM" id="MobiDB-lite"/>
    </source>
</evidence>
<name>G4TS12_SERID</name>
<evidence type="ECO:0000313" key="3">
    <source>
        <dbReference type="Proteomes" id="UP000007148"/>
    </source>
</evidence>
<dbReference type="InParanoid" id="G4TS12"/>